<evidence type="ECO:0008006" key="4">
    <source>
        <dbReference type="Google" id="ProtNLM"/>
    </source>
</evidence>
<dbReference type="Proteomes" id="UP000033774">
    <property type="component" value="Unassembled WGS sequence"/>
</dbReference>
<dbReference type="OrthoDB" id="7358592at2"/>
<keyword evidence="1" id="KW-0732">Signal</keyword>
<dbReference type="RefSeq" id="WP_045776092.1">
    <property type="nucleotide sequence ID" value="NZ_LAJY01000304.1"/>
</dbReference>
<name>A0A0F3IRD8_9PROT</name>
<dbReference type="EMBL" id="LAJY01000304">
    <property type="protein sequence ID" value="KJV09320.1"/>
    <property type="molecule type" value="Genomic_DNA"/>
</dbReference>
<reference evidence="2 3" key="1">
    <citation type="submission" date="2015-03" db="EMBL/GenBank/DDBJ databases">
        <title>Draft genome sequence of Elstera litoralis.</title>
        <authorList>
            <person name="Rahalkar M.C."/>
            <person name="Dhakephalkar P.K."/>
            <person name="Pore S.D."/>
            <person name="Arora P."/>
            <person name="Kapse N.G."/>
            <person name="Pandit P.S."/>
        </authorList>
    </citation>
    <scope>NUCLEOTIDE SEQUENCE [LARGE SCALE GENOMIC DNA]</scope>
    <source>
        <strain evidence="2 3">Dia-1</strain>
    </source>
</reference>
<accession>A0A0F3IRD8</accession>
<protein>
    <recommendedName>
        <fullName evidence="4">Lysozyme inhibitor LprI N-terminal domain-containing protein</fullName>
    </recommendedName>
</protein>
<keyword evidence="3" id="KW-1185">Reference proteome</keyword>
<feature type="signal peptide" evidence="1">
    <location>
        <begin position="1"/>
        <end position="24"/>
    </location>
</feature>
<evidence type="ECO:0000256" key="1">
    <source>
        <dbReference type="SAM" id="SignalP"/>
    </source>
</evidence>
<dbReference type="AlphaFoldDB" id="A0A0F3IRD8"/>
<gene>
    <name evidence="2" type="ORF">VZ95_12220</name>
</gene>
<sequence length="157" mass="17217">MRVMTMVQQGFLVTLLGLAGPALGQSPAGTLMTDPREIATCLCLNQSVQKREGELGAVRATYEALRQSIADQTTALNTKRPTVNVNDPTSVDAFRAQMEKRDDDEARLEQEVLPGLQTQTANYNARVADYSQRCGGRFMDEPVLKAVQKTLVCTIEP</sequence>
<comment type="caution">
    <text evidence="2">The sequence shown here is derived from an EMBL/GenBank/DDBJ whole genome shotgun (WGS) entry which is preliminary data.</text>
</comment>
<evidence type="ECO:0000313" key="3">
    <source>
        <dbReference type="Proteomes" id="UP000033774"/>
    </source>
</evidence>
<feature type="chain" id="PRO_5002462538" description="Lysozyme inhibitor LprI N-terminal domain-containing protein" evidence="1">
    <location>
        <begin position="25"/>
        <end position="157"/>
    </location>
</feature>
<proteinExistence type="predicted"/>
<organism evidence="2 3">
    <name type="scientific">Elstera litoralis</name>
    <dbReference type="NCBI Taxonomy" id="552518"/>
    <lineage>
        <taxon>Bacteria</taxon>
        <taxon>Pseudomonadati</taxon>
        <taxon>Pseudomonadota</taxon>
        <taxon>Alphaproteobacteria</taxon>
        <taxon>Rhodospirillales</taxon>
        <taxon>Rhodospirillaceae</taxon>
        <taxon>Elstera</taxon>
    </lineage>
</organism>
<evidence type="ECO:0000313" key="2">
    <source>
        <dbReference type="EMBL" id="KJV09320.1"/>
    </source>
</evidence>